<dbReference type="RefSeq" id="WP_127763677.1">
    <property type="nucleotide sequence ID" value="NZ_SADE01000001.1"/>
</dbReference>
<evidence type="ECO:0000256" key="7">
    <source>
        <dbReference type="ARBA" id="ARBA00022989"/>
    </source>
</evidence>
<evidence type="ECO:0000256" key="8">
    <source>
        <dbReference type="ARBA" id="ARBA00023136"/>
    </source>
</evidence>
<keyword evidence="4" id="KW-1003">Cell membrane</keyword>
<evidence type="ECO:0000256" key="5">
    <source>
        <dbReference type="ARBA" id="ARBA00022692"/>
    </source>
</evidence>
<dbReference type="OrthoDB" id="9806929at2"/>
<proteinExistence type="inferred from homology"/>
<sequence length="265" mass="29347">MSINTFIAFLLCISLFIGSIVISTDNYWIFASGSSFVMVVGGTLAATFLGQEARYVLLALRGILSTFSVQRIGRSILNQEVGRIIRWGYLSQQKGVTALEQEAQKVKADPFLSFGLELVLSGYKADDIRSNLQSVANSTFERNMVPANICKNMASTAPAFGMIGTLVGLIIMLDDMGTDPTQLGNGLAVALNTTLYGVIMARMICLPAANKMTQRHEINRFRHELLLEGLALLADRKNPRFIQDRMNSFLDPAIRFDIDKQLRER</sequence>
<dbReference type="PANTHER" id="PTHR30433">
    <property type="entry name" value="CHEMOTAXIS PROTEIN MOTA"/>
    <property type="match status" value="1"/>
</dbReference>
<dbReference type="GO" id="GO:0006935">
    <property type="term" value="P:chemotaxis"/>
    <property type="evidence" value="ECO:0007669"/>
    <property type="project" value="InterPro"/>
</dbReference>
<keyword evidence="8 9" id="KW-0472">Membrane</keyword>
<evidence type="ECO:0000256" key="2">
    <source>
        <dbReference type="ARBA" id="ARBA00008038"/>
    </source>
</evidence>
<accession>A0A3S2Y4H3</accession>
<dbReference type="InterPro" id="IPR000540">
    <property type="entry name" value="Flag_MotA_CS"/>
</dbReference>
<evidence type="ECO:0000256" key="6">
    <source>
        <dbReference type="ARBA" id="ARBA00022779"/>
    </source>
</evidence>
<evidence type="ECO:0000313" key="12">
    <source>
        <dbReference type="Proteomes" id="UP000287447"/>
    </source>
</evidence>
<evidence type="ECO:0000256" key="1">
    <source>
        <dbReference type="ARBA" id="ARBA00004651"/>
    </source>
</evidence>
<keyword evidence="6" id="KW-0283">Flagellar rotation</keyword>
<dbReference type="PROSITE" id="PS01307">
    <property type="entry name" value="MOTA"/>
    <property type="match status" value="1"/>
</dbReference>
<dbReference type="GO" id="GO:0071978">
    <property type="term" value="P:bacterial-type flagellum-dependent swarming motility"/>
    <property type="evidence" value="ECO:0007669"/>
    <property type="project" value="InterPro"/>
</dbReference>
<feature type="transmembrane region" description="Helical" evidence="9">
    <location>
        <begin position="185"/>
        <end position="205"/>
    </location>
</feature>
<comment type="caution">
    <text evidence="11">The sequence shown here is derived from an EMBL/GenBank/DDBJ whole genome shotgun (WGS) entry which is preliminary data.</text>
</comment>
<keyword evidence="11" id="KW-0282">Flagellum</keyword>
<evidence type="ECO:0000313" key="11">
    <source>
        <dbReference type="EMBL" id="RVU38305.1"/>
    </source>
</evidence>
<keyword evidence="11" id="KW-0966">Cell projection</keyword>
<evidence type="ECO:0000256" key="3">
    <source>
        <dbReference type="ARBA" id="ARBA00022448"/>
    </source>
</evidence>
<keyword evidence="11" id="KW-0969">Cilium</keyword>
<dbReference type="PANTHER" id="PTHR30433:SF2">
    <property type="entry name" value="MOTILITY PROTEIN A"/>
    <property type="match status" value="1"/>
</dbReference>
<dbReference type="InterPro" id="IPR047055">
    <property type="entry name" value="MotA-like"/>
</dbReference>
<dbReference type="AlphaFoldDB" id="A0A3S2Y4H3"/>
<feature type="transmembrane region" description="Helical" evidence="9">
    <location>
        <begin position="152"/>
        <end position="173"/>
    </location>
</feature>
<reference evidence="12" key="1">
    <citation type="submission" date="2019-01" db="EMBL/GenBank/DDBJ databases">
        <title>Gri0909 isolated from a small marine red alga.</title>
        <authorList>
            <person name="Kim J."/>
            <person name="Jeong S.E."/>
            <person name="Jeon C.O."/>
        </authorList>
    </citation>
    <scope>NUCLEOTIDE SEQUENCE [LARGE SCALE GENOMIC DNA]</scope>
    <source>
        <strain evidence="12">Gri0909</strain>
    </source>
</reference>
<comment type="similarity">
    <text evidence="2">Belongs to the MotA family.</text>
</comment>
<comment type="subcellular location">
    <subcellularLocation>
        <location evidence="1">Cell membrane</location>
        <topology evidence="1">Multi-pass membrane protein</topology>
    </subcellularLocation>
</comment>
<feature type="domain" description="MotA/TolQ/ExbB proton channel" evidence="10">
    <location>
        <begin position="108"/>
        <end position="217"/>
    </location>
</feature>
<keyword evidence="3" id="KW-0813">Transport</keyword>
<gene>
    <name evidence="11" type="ORF">EOI86_03160</name>
</gene>
<protein>
    <submittedName>
        <fullName evidence="11">Flagellar motor protein MotA</fullName>
    </submittedName>
</protein>
<evidence type="ECO:0000256" key="9">
    <source>
        <dbReference type="SAM" id="Phobius"/>
    </source>
</evidence>
<dbReference type="Proteomes" id="UP000287447">
    <property type="component" value="Unassembled WGS sequence"/>
</dbReference>
<dbReference type="InterPro" id="IPR002898">
    <property type="entry name" value="MotA_ExbB_proton_chnl"/>
</dbReference>
<keyword evidence="5 9" id="KW-0812">Transmembrane</keyword>
<dbReference type="EMBL" id="SADE01000001">
    <property type="protein sequence ID" value="RVU38305.1"/>
    <property type="molecule type" value="Genomic_DNA"/>
</dbReference>
<evidence type="ECO:0000259" key="10">
    <source>
        <dbReference type="Pfam" id="PF01618"/>
    </source>
</evidence>
<keyword evidence="12" id="KW-1185">Reference proteome</keyword>
<feature type="transmembrane region" description="Helical" evidence="9">
    <location>
        <begin position="28"/>
        <end position="49"/>
    </location>
</feature>
<evidence type="ECO:0000256" key="4">
    <source>
        <dbReference type="ARBA" id="ARBA00022475"/>
    </source>
</evidence>
<keyword evidence="7 9" id="KW-1133">Transmembrane helix</keyword>
<name>A0A3S2Y4H3_9PROT</name>
<dbReference type="Pfam" id="PF01618">
    <property type="entry name" value="MotA_ExbB"/>
    <property type="match status" value="1"/>
</dbReference>
<organism evidence="11 12">
    <name type="scientific">Hwanghaeella grinnelliae</name>
    <dbReference type="NCBI Taxonomy" id="2500179"/>
    <lineage>
        <taxon>Bacteria</taxon>
        <taxon>Pseudomonadati</taxon>
        <taxon>Pseudomonadota</taxon>
        <taxon>Alphaproteobacteria</taxon>
        <taxon>Rhodospirillales</taxon>
        <taxon>Rhodospirillaceae</taxon>
        <taxon>Hwanghaeella</taxon>
    </lineage>
</organism>
<dbReference type="GO" id="GO:0005886">
    <property type="term" value="C:plasma membrane"/>
    <property type="evidence" value="ECO:0007669"/>
    <property type="project" value="UniProtKB-SubCell"/>
</dbReference>